<accession>A0A3B0ZME5</accession>
<reference evidence="1" key="1">
    <citation type="submission" date="2018-06" db="EMBL/GenBank/DDBJ databases">
        <authorList>
            <person name="Zhirakovskaya E."/>
        </authorList>
    </citation>
    <scope>NUCLEOTIDE SEQUENCE</scope>
</reference>
<dbReference type="EMBL" id="UOFS01000018">
    <property type="protein sequence ID" value="VAW94608.1"/>
    <property type="molecule type" value="Genomic_DNA"/>
</dbReference>
<protein>
    <submittedName>
        <fullName evidence="1">Uncharacterized protein</fullName>
    </submittedName>
</protein>
<proteinExistence type="predicted"/>
<gene>
    <name evidence="1" type="ORF">MNBD_GAMMA22-2426</name>
</gene>
<organism evidence="1">
    <name type="scientific">hydrothermal vent metagenome</name>
    <dbReference type="NCBI Taxonomy" id="652676"/>
    <lineage>
        <taxon>unclassified sequences</taxon>
        <taxon>metagenomes</taxon>
        <taxon>ecological metagenomes</taxon>
    </lineage>
</organism>
<name>A0A3B0ZME5_9ZZZZ</name>
<evidence type="ECO:0000313" key="1">
    <source>
        <dbReference type="EMBL" id="VAW94608.1"/>
    </source>
</evidence>
<dbReference type="AlphaFoldDB" id="A0A3B0ZME5"/>
<sequence>MAARTRYLVFIIGMFILNNGCAVEQVEVIKQSKMNYENALNQYNKQIQYCLDKAQNVKIDRSILSDIKLTEPKLRIAIYWHYKKAQAKCENEKYGLFLIQRGIYREVLKHYKVKLDNDNPPFYDNYELFGGKYEDIELELKYFSYPKKERDKLDAIQELKKPFKLVLILKG</sequence>